<protein>
    <submittedName>
        <fullName evidence="1">Uncharacterized protein</fullName>
    </submittedName>
</protein>
<proteinExistence type="predicted"/>
<comment type="caution">
    <text evidence="1">The sequence shown here is derived from an EMBL/GenBank/DDBJ whole genome shotgun (WGS) entry which is preliminary data.</text>
</comment>
<organism evidence="1 2">
    <name type="scientific">Paenibacillus xylanilyticus</name>
    <dbReference type="NCBI Taxonomy" id="248903"/>
    <lineage>
        <taxon>Bacteria</taxon>
        <taxon>Bacillati</taxon>
        <taxon>Bacillota</taxon>
        <taxon>Bacilli</taxon>
        <taxon>Bacillales</taxon>
        <taxon>Paenibacillaceae</taxon>
        <taxon>Paenibacillus</taxon>
    </lineage>
</organism>
<accession>A0A7Y6C3D2</accession>
<dbReference type="EMBL" id="JABMCB010000201">
    <property type="protein sequence ID" value="NUU78814.1"/>
    <property type="molecule type" value="Genomic_DNA"/>
</dbReference>
<reference evidence="1 2" key="1">
    <citation type="submission" date="2020-05" db="EMBL/GenBank/DDBJ databases">
        <title>Genome Sequencing of Type Strains.</title>
        <authorList>
            <person name="Lemaire J.F."/>
            <person name="Inderbitzin P."/>
            <person name="Gregorio O.A."/>
            <person name="Collins S.B."/>
            <person name="Wespe N."/>
            <person name="Knight-Connoni V."/>
        </authorList>
    </citation>
    <scope>NUCLEOTIDE SEQUENCE [LARGE SCALE GENOMIC DNA]</scope>
    <source>
        <strain evidence="1 2">LMG 21957</strain>
    </source>
</reference>
<dbReference type="AlphaFoldDB" id="A0A7Y6C3D2"/>
<name>A0A7Y6C3D2_9BACL</name>
<dbReference type="Proteomes" id="UP000526125">
    <property type="component" value="Unassembled WGS sequence"/>
</dbReference>
<gene>
    <name evidence="1" type="ORF">HP552_26740</name>
</gene>
<evidence type="ECO:0000313" key="1">
    <source>
        <dbReference type="EMBL" id="NUU78814.1"/>
    </source>
</evidence>
<dbReference type="RefSeq" id="WP_175398377.1">
    <property type="nucleotide sequence ID" value="NZ_JABMCB010000201.1"/>
</dbReference>
<sequence>MNSVHDNEVISYEVNLKNEYIVVHTENRDEAVKIKFYNVMAHLFEDHLCGSILLDITDYEINRFVDESKEIFEKHKPYGWPISYESIDELKEVLIQGQYKCYIISSSYGFNGWILAKELSITKGKE</sequence>
<keyword evidence="2" id="KW-1185">Reference proteome</keyword>
<evidence type="ECO:0000313" key="2">
    <source>
        <dbReference type="Proteomes" id="UP000526125"/>
    </source>
</evidence>